<comment type="subunit">
    <text evidence="3">Heterohexamer of two PFD-alpha type and four PFD-beta type subunits.</text>
</comment>
<sequence length="147" mass="16837">MELLPEGTTNNHEVTLDDQHRINEFSTLMTHFDRLNEILKHLHLEKEQIDDVSLELELVDDDEIVDYLIGGETPETLSNENSSALINDGCFVKLKQSQVMSLLEERNNYLIKEIDKTNSKISSLNENLSSLKSTLYAKFGNSINLER</sequence>
<dbReference type="Pfam" id="PF01920">
    <property type="entry name" value="Prefoldin_2"/>
    <property type="match status" value="1"/>
</dbReference>
<dbReference type="PANTHER" id="PTHR21100">
    <property type="entry name" value="PREFOLDIN SUBUNIT 4"/>
    <property type="match status" value="1"/>
</dbReference>
<dbReference type="SUPFAM" id="SSF46579">
    <property type="entry name" value="Prefoldin"/>
    <property type="match status" value="1"/>
</dbReference>
<dbReference type="PIRSF" id="PIRSF016477">
    <property type="entry name" value="Prefoldin_subunit_4"/>
    <property type="match status" value="1"/>
</dbReference>
<comment type="caution">
    <text evidence="4">The sequence shown here is derived from an EMBL/GenBank/DDBJ whole genome shotgun (WGS) entry which is preliminary data.</text>
</comment>
<comment type="function">
    <text evidence="3">Binds specifically to cytosolic chaperonin (c-CPN) and transfers target proteins to it. Binds to nascent polypeptide chain and promotes folding in an environment in which there are many competing pathways for nonnative proteins.</text>
</comment>
<dbReference type="GO" id="GO:0005737">
    <property type="term" value="C:cytoplasm"/>
    <property type="evidence" value="ECO:0007669"/>
    <property type="project" value="TreeGrafter"/>
</dbReference>
<evidence type="ECO:0000256" key="2">
    <source>
        <dbReference type="ARBA" id="ARBA00023186"/>
    </source>
</evidence>
<reference evidence="4 5" key="1">
    <citation type="journal article" date="2019" name="Front. Genet.">
        <title>Whole-Genome Sequencing of the Opportunistic Yeast Pathogen Candida inconspicua Uncovers Its Hybrid Origin.</title>
        <authorList>
            <person name="Mixao V."/>
            <person name="Hansen A.P."/>
            <person name="Saus E."/>
            <person name="Boekhout T."/>
            <person name="Lass-Florl C."/>
            <person name="Gabaldon T."/>
        </authorList>
    </citation>
    <scope>NUCLEOTIDE SEQUENCE [LARGE SCALE GENOMIC DNA]</scope>
    <source>
        <strain evidence="4 5">CBS 180</strain>
    </source>
</reference>
<protein>
    <recommendedName>
        <fullName evidence="3">Prefoldin subunit 4</fullName>
    </recommendedName>
</protein>
<keyword evidence="2 3" id="KW-0143">Chaperone</keyword>
<dbReference type="EMBL" id="SELW01000653">
    <property type="protein sequence ID" value="TID15433.1"/>
    <property type="molecule type" value="Genomic_DNA"/>
</dbReference>
<dbReference type="InterPro" id="IPR016661">
    <property type="entry name" value="PFDN4"/>
</dbReference>
<dbReference type="PANTHER" id="PTHR21100:SF9">
    <property type="entry name" value="PREFOLDIN SUBUNIT 4"/>
    <property type="match status" value="1"/>
</dbReference>
<dbReference type="GO" id="GO:0016272">
    <property type="term" value="C:prefoldin complex"/>
    <property type="evidence" value="ECO:0007669"/>
    <property type="project" value="UniProtKB-UniRule"/>
</dbReference>
<evidence type="ECO:0000313" key="4">
    <source>
        <dbReference type="EMBL" id="TID15433.1"/>
    </source>
</evidence>
<comment type="similarity">
    <text evidence="1 3">Belongs to the prefoldin subunit beta family.</text>
</comment>
<dbReference type="STRING" id="52247.A0A4T0WW68"/>
<keyword evidence="5" id="KW-1185">Reference proteome</keyword>
<dbReference type="AlphaFoldDB" id="A0A4T0WW68"/>
<gene>
    <name evidence="4" type="ORF">CANINC_004398</name>
</gene>
<dbReference type="GO" id="GO:0051082">
    <property type="term" value="F:unfolded protein binding"/>
    <property type="evidence" value="ECO:0007669"/>
    <property type="project" value="InterPro"/>
</dbReference>
<organism evidence="4 5">
    <name type="scientific">Pichia inconspicua</name>
    <dbReference type="NCBI Taxonomy" id="52247"/>
    <lineage>
        <taxon>Eukaryota</taxon>
        <taxon>Fungi</taxon>
        <taxon>Dikarya</taxon>
        <taxon>Ascomycota</taxon>
        <taxon>Saccharomycotina</taxon>
        <taxon>Pichiomycetes</taxon>
        <taxon>Pichiales</taxon>
        <taxon>Pichiaceae</taxon>
        <taxon>Pichia</taxon>
    </lineage>
</organism>
<evidence type="ECO:0000256" key="3">
    <source>
        <dbReference type="PIRNR" id="PIRNR016477"/>
    </source>
</evidence>
<name>A0A4T0WW68_9ASCO</name>
<evidence type="ECO:0000256" key="1">
    <source>
        <dbReference type="ARBA" id="ARBA00008045"/>
    </source>
</evidence>
<proteinExistence type="inferred from homology"/>
<dbReference type="Proteomes" id="UP000307173">
    <property type="component" value="Unassembled WGS sequence"/>
</dbReference>
<dbReference type="OrthoDB" id="10250441at2759"/>
<dbReference type="GO" id="GO:0006457">
    <property type="term" value="P:protein folding"/>
    <property type="evidence" value="ECO:0007669"/>
    <property type="project" value="UniProtKB-UniRule"/>
</dbReference>
<evidence type="ECO:0000313" key="5">
    <source>
        <dbReference type="Proteomes" id="UP000307173"/>
    </source>
</evidence>
<dbReference type="InterPro" id="IPR002777">
    <property type="entry name" value="PFD_beta-like"/>
</dbReference>
<accession>A0A4T0WW68</accession>